<dbReference type="HOGENOM" id="CLU_2974885_0_0_3"/>
<organism evidence="1 2">
    <name type="scientific">Nostoc azollae (strain 0708)</name>
    <name type="common">Anabaena azollae (strain 0708)</name>
    <dbReference type="NCBI Taxonomy" id="551115"/>
    <lineage>
        <taxon>Bacteria</taxon>
        <taxon>Bacillati</taxon>
        <taxon>Cyanobacteriota</taxon>
        <taxon>Cyanophyceae</taxon>
        <taxon>Nostocales</taxon>
        <taxon>Nostocaceae</taxon>
        <taxon>Trichormus</taxon>
    </lineage>
</organism>
<name>D7E346_NOSA0</name>
<sequence length="58" mass="6348">MVALFMPYCTRDTYSLFGKPGKTAIVNWNSKANNAYFLSGCAISSGEGITNWLITPII</sequence>
<dbReference type="Proteomes" id="UP000001511">
    <property type="component" value="Chromosome"/>
</dbReference>
<gene>
    <name evidence="1" type="ordered locus">Aazo_3498</name>
</gene>
<dbReference type="KEGG" id="naz:Aazo_3498"/>
<protein>
    <submittedName>
        <fullName evidence="1">Uncharacterized protein</fullName>
    </submittedName>
</protein>
<dbReference type="AlphaFoldDB" id="D7E346"/>
<reference evidence="1 2" key="1">
    <citation type="journal article" date="2010" name="PLoS ONE">
        <title>Genome erosion in a nitrogen-fixing vertically transmitted endosymbiotic multicellular cyanobacterium.</title>
        <authorList>
            <person name="Ran L."/>
            <person name="Larsson J."/>
            <person name="Vigil-Stenman T."/>
            <person name="Nylander J.A."/>
            <person name="Ininbergs K."/>
            <person name="Zheng W.W."/>
            <person name="Lapidus A."/>
            <person name="Lowry S."/>
            <person name="Haselkorn R."/>
            <person name="Bergman B."/>
        </authorList>
    </citation>
    <scope>NUCLEOTIDE SEQUENCE [LARGE SCALE GENOMIC DNA]</scope>
    <source>
        <strain evidence="1 2">0708</strain>
    </source>
</reference>
<keyword evidence="2" id="KW-1185">Reference proteome</keyword>
<dbReference type="EMBL" id="CP002059">
    <property type="protein sequence ID" value="ADI65114.1"/>
    <property type="molecule type" value="Genomic_DNA"/>
</dbReference>
<accession>D7E346</accession>
<evidence type="ECO:0000313" key="1">
    <source>
        <dbReference type="EMBL" id="ADI65114.1"/>
    </source>
</evidence>
<evidence type="ECO:0000313" key="2">
    <source>
        <dbReference type="Proteomes" id="UP000001511"/>
    </source>
</evidence>
<proteinExistence type="predicted"/>